<dbReference type="Proteomes" id="UP000232101">
    <property type="component" value="Unassembled WGS sequence"/>
</dbReference>
<protein>
    <submittedName>
        <fullName evidence="2">Uncharacterized protein</fullName>
    </submittedName>
</protein>
<reference evidence="3 5" key="3">
    <citation type="submission" date="2017-11" db="EMBL/GenBank/DDBJ databases">
        <title>Bacterial isolate from king chilli rhizosphere.</title>
        <authorList>
            <person name="Takhelmayum P."/>
            <person name="Sarangthem I."/>
        </authorList>
    </citation>
    <scope>NUCLEOTIDE SEQUENCE [LARGE SCALE GENOMIC DNA]</scope>
    <source>
        <strain evidence="5">t26</strain>
        <strain evidence="3">T26</strain>
    </source>
</reference>
<proteinExistence type="predicted"/>
<gene>
    <name evidence="2" type="ORF">ACZ11_24340</name>
    <name evidence="3" type="ORF">CWD94_29855</name>
</gene>
<dbReference type="PATRIC" id="fig|582475.4.peg.4842"/>
<evidence type="ECO:0000256" key="1">
    <source>
        <dbReference type="SAM" id="MobiDB-lite"/>
    </source>
</evidence>
<dbReference type="Proteomes" id="UP000037326">
    <property type="component" value="Unassembled WGS sequence"/>
</dbReference>
<sequence>MRKRIIYLLEVINLTKENKKGLDREEYGFGFDISVDDLAVIGQNQQAKKQNDNENKDKPRNKDNPAKINNEK</sequence>
<accession>A0A0K9F1C0</accession>
<reference evidence="2" key="1">
    <citation type="submission" date="2015-07" db="EMBL/GenBank/DDBJ databases">
        <title>MeaNS - Measles Nucleotide Surveillance Program.</title>
        <authorList>
            <person name="Tran T."/>
            <person name="Druce J."/>
        </authorList>
    </citation>
    <scope>NUCLEOTIDE SEQUENCE</scope>
    <source>
        <strain evidence="2">DSM 23493</strain>
    </source>
</reference>
<dbReference type="RefSeq" id="WP_049669113.1">
    <property type="nucleotide sequence ID" value="NZ_CP158849.1"/>
</dbReference>
<organism evidence="2 4">
    <name type="scientific">Lysinibacillus xylanilyticus</name>
    <dbReference type="NCBI Taxonomy" id="582475"/>
    <lineage>
        <taxon>Bacteria</taxon>
        <taxon>Bacillati</taxon>
        <taxon>Bacillota</taxon>
        <taxon>Bacilli</taxon>
        <taxon>Bacillales</taxon>
        <taxon>Bacillaceae</taxon>
        <taxon>Lysinibacillus</taxon>
    </lineage>
</organism>
<dbReference type="GeneID" id="96601325"/>
<dbReference type="EMBL" id="PHQY01000762">
    <property type="protein sequence ID" value="PJO40099.1"/>
    <property type="molecule type" value="Genomic_DNA"/>
</dbReference>
<feature type="compositionally biased region" description="Basic and acidic residues" evidence="1">
    <location>
        <begin position="49"/>
        <end position="72"/>
    </location>
</feature>
<evidence type="ECO:0000313" key="3">
    <source>
        <dbReference type="EMBL" id="PJO40099.1"/>
    </source>
</evidence>
<evidence type="ECO:0000313" key="4">
    <source>
        <dbReference type="Proteomes" id="UP000037326"/>
    </source>
</evidence>
<dbReference type="EMBL" id="LFXJ01000013">
    <property type="protein sequence ID" value="KMY28355.1"/>
    <property type="molecule type" value="Genomic_DNA"/>
</dbReference>
<evidence type="ECO:0000313" key="5">
    <source>
        <dbReference type="Proteomes" id="UP000232101"/>
    </source>
</evidence>
<dbReference type="OrthoDB" id="2440478at2"/>
<name>A0A0K9F1C0_9BACI</name>
<reference evidence="4" key="2">
    <citation type="submission" date="2015-07" db="EMBL/GenBank/DDBJ databases">
        <authorList>
            <consortium name="Consortium for Microbial Forensics and Genomics (microFORGE)"/>
            <person name="Knight B.M."/>
            <person name="Roberts D.P."/>
            <person name="Lin D."/>
            <person name="Hari K."/>
            <person name="Fletcher J."/>
            <person name="Melcher U."/>
            <person name="Blagden T."/>
            <person name="Winegar R.A."/>
        </authorList>
    </citation>
    <scope>NUCLEOTIDE SEQUENCE [LARGE SCALE GENOMIC DNA]</scope>
    <source>
        <strain evidence="4">DSM 23493</strain>
    </source>
</reference>
<comment type="caution">
    <text evidence="2">The sequence shown here is derived from an EMBL/GenBank/DDBJ whole genome shotgun (WGS) entry which is preliminary data.</text>
</comment>
<dbReference type="AlphaFoldDB" id="A0A0K9F1C0"/>
<evidence type="ECO:0000313" key="2">
    <source>
        <dbReference type="EMBL" id="KMY28355.1"/>
    </source>
</evidence>
<feature type="region of interest" description="Disordered" evidence="1">
    <location>
        <begin position="42"/>
        <end position="72"/>
    </location>
</feature>